<gene>
    <name evidence="6 7 8 9" type="primary">LOC106060119</name>
</gene>
<dbReference type="NCBIfam" id="TIGR00104">
    <property type="entry name" value="tRNA_TsaA"/>
    <property type="match status" value="1"/>
</dbReference>
<accession>A0A9W2YQ68</accession>
<dbReference type="RefSeq" id="XP_055864938.1">
    <property type="nucleotide sequence ID" value="XM_056008963.1"/>
</dbReference>
<evidence type="ECO:0000313" key="9">
    <source>
        <dbReference type="RefSeq" id="XP_055864938.1"/>
    </source>
</evidence>
<keyword evidence="1" id="KW-0949">S-adenosyl-L-methionine</keyword>
<evidence type="ECO:0000313" key="7">
    <source>
        <dbReference type="RefSeq" id="XP_055864927.1"/>
    </source>
</evidence>
<dbReference type="PROSITE" id="PS51668">
    <property type="entry name" value="TSAA_2"/>
    <property type="match status" value="1"/>
</dbReference>
<dbReference type="GeneID" id="106060119"/>
<dbReference type="Proteomes" id="UP001165740">
    <property type="component" value="Chromosome 1"/>
</dbReference>
<dbReference type="Gene3D" id="3.30.2310.10">
    <property type="entry name" value="YaeB-like"/>
    <property type="match status" value="1"/>
</dbReference>
<dbReference type="RefSeq" id="XP_055864935.1">
    <property type="nucleotide sequence ID" value="XM_056008960.1"/>
</dbReference>
<dbReference type="FunFam" id="3.30.2310.10:FF:000002">
    <property type="entry name" value="tRNA methyltransferase O"/>
    <property type="match status" value="1"/>
</dbReference>
<dbReference type="InterPro" id="IPR036413">
    <property type="entry name" value="YaeB-like_sf"/>
</dbReference>
<protein>
    <submittedName>
        <fullName evidence="6 7">tRNA (Adenine(37)-N6)-methyltransferase-like</fullName>
    </submittedName>
</protein>
<dbReference type="PANTHER" id="PTHR12818">
    <property type="entry name" value="TRNA (ADENINE(37)-N6)-METHYLTRANSFERASE"/>
    <property type="match status" value="1"/>
</dbReference>
<dbReference type="OrthoDB" id="4882at2759"/>
<evidence type="ECO:0000259" key="4">
    <source>
        <dbReference type="PROSITE" id="PS51668"/>
    </source>
</evidence>
<dbReference type="CDD" id="cd09281">
    <property type="entry name" value="UPF0066"/>
    <property type="match status" value="1"/>
</dbReference>
<dbReference type="InterPro" id="IPR023370">
    <property type="entry name" value="TrmO-like_N"/>
</dbReference>
<dbReference type="PANTHER" id="PTHR12818:SF0">
    <property type="entry name" value="TRNA (ADENINE(37)-N6)-METHYLTRANSFERASE"/>
    <property type="match status" value="1"/>
</dbReference>
<evidence type="ECO:0000256" key="1">
    <source>
        <dbReference type="ARBA" id="ARBA00022691"/>
    </source>
</evidence>
<dbReference type="PROSITE" id="PS01318">
    <property type="entry name" value="TSAA_1"/>
    <property type="match status" value="1"/>
</dbReference>
<dbReference type="SUPFAM" id="SSF118196">
    <property type="entry name" value="YaeB-like"/>
    <property type="match status" value="2"/>
</dbReference>
<dbReference type="InterPro" id="IPR040372">
    <property type="entry name" value="YaeB-like"/>
</dbReference>
<reference evidence="6 7" key="1">
    <citation type="submission" date="2025-04" db="UniProtKB">
        <authorList>
            <consortium name="RefSeq"/>
        </authorList>
    </citation>
    <scope>IDENTIFICATION</scope>
</reference>
<dbReference type="AlphaFoldDB" id="A0A9W2YQ68"/>
<dbReference type="RefSeq" id="XP_055864927.1">
    <property type="nucleotide sequence ID" value="XM_056008952.1"/>
</dbReference>
<feature type="domain" description="TsaA-like" evidence="4">
    <location>
        <begin position="7"/>
        <end position="145"/>
    </location>
</feature>
<dbReference type="InterPro" id="IPR036414">
    <property type="entry name" value="YaeB_N_sf"/>
</dbReference>
<dbReference type="OMA" id="IDMIQGT"/>
<keyword evidence="5" id="KW-1185">Reference proteome</keyword>
<dbReference type="Gene3D" id="2.40.30.70">
    <property type="entry name" value="YaeB-like"/>
    <property type="match status" value="1"/>
</dbReference>
<feature type="compositionally biased region" description="Basic and acidic residues" evidence="3">
    <location>
        <begin position="177"/>
        <end position="186"/>
    </location>
</feature>
<sequence>MDSCFKMKPIGTLKSVFHYKNGIPRQSSLCQAARGVLTIEKCVFNNPEHSLQGLEEFSHAWIIFVFHKNNNTYTKAKVKPPRLDGLKVGVFSTRSPYRPNNIGLSLVKIDKVVGSSVYISGIDLLDGTPVLDIKPYIPDYDSPRNLLPHEDSTSTDEITPLNDQHLKSLELATDAPCSDKSEHDQAISKQTSPANTDAQRGTNSVESGNSSNIQPKSELNHHMVTEGFYQLSGALKKVGEALESSLTPKEDNGCPSEKLNEDSDLSQILNLSLGTEIHDILSTKANNTVPDNSMNHRSSSHSKKVNIEKLLSIGGDSSQNITSSVKFKKDNSEILQHKTSMVAPWLTNPPVSKLKVLFTPRALEQLGKFCQSSPDESYKLQMLLDVSEAERSISEILSEEPRSVYRRQHCQDSLYYFTLDVLHVTCWFDDDQVEVVRIKPITLVPKLKQNSNGDSS</sequence>
<dbReference type="InterPro" id="IPR023368">
    <property type="entry name" value="UPF0066_cons_site"/>
</dbReference>
<evidence type="ECO:0000313" key="5">
    <source>
        <dbReference type="Proteomes" id="UP001165740"/>
    </source>
</evidence>
<dbReference type="Pfam" id="PF01980">
    <property type="entry name" value="TrmO_N"/>
    <property type="match status" value="1"/>
</dbReference>
<proteinExistence type="inferred from homology"/>
<evidence type="ECO:0000313" key="6">
    <source>
        <dbReference type="RefSeq" id="XP_055864921.1"/>
    </source>
</evidence>
<evidence type="ECO:0000256" key="2">
    <source>
        <dbReference type="ARBA" id="ARBA00033753"/>
    </source>
</evidence>
<comment type="similarity">
    <text evidence="2">Belongs to the tRNA methyltransferase O family.</text>
</comment>
<evidence type="ECO:0000313" key="8">
    <source>
        <dbReference type="RefSeq" id="XP_055864935.1"/>
    </source>
</evidence>
<name>A0A9W2YQ68_BIOGL</name>
<dbReference type="RefSeq" id="XP_055864921.1">
    <property type="nucleotide sequence ID" value="XM_056008946.1"/>
</dbReference>
<feature type="compositionally biased region" description="Polar residues" evidence="3">
    <location>
        <begin position="187"/>
        <end position="216"/>
    </location>
</feature>
<feature type="region of interest" description="Disordered" evidence="3">
    <location>
        <begin position="176"/>
        <end position="216"/>
    </location>
</feature>
<organism evidence="5 7">
    <name type="scientific">Biomphalaria glabrata</name>
    <name type="common">Bloodfluke planorb</name>
    <name type="synonym">Freshwater snail</name>
    <dbReference type="NCBI Taxonomy" id="6526"/>
    <lineage>
        <taxon>Eukaryota</taxon>
        <taxon>Metazoa</taxon>
        <taxon>Spiralia</taxon>
        <taxon>Lophotrochozoa</taxon>
        <taxon>Mollusca</taxon>
        <taxon>Gastropoda</taxon>
        <taxon>Heterobranchia</taxon>
        <taxon>Euthyneura</taxon>
        <taxon>Panpulmonata</taxon>
        <taxon>Hygrophila</taxon>
        <taxon>Lymnaeoidea</taxon>
        <taxon>Planorbidae</taxon>
        <taxon>Biomphalaria</taxon>
    </lineage>
</organism>
<evidence type="ECO:0000256" key="3">
    <source>
        <dbReference type="SAM" id="MobiDB-lite"/>
    </source>
</evidence>